<protein>
    <submittedName>
        <fullName evidence="1">Uncharacterized protein</fullName>
    </submittedName>
</protein>
<name>A0A6M8ECX2_9BACT</name>
<dbReference type="Proteomes" id="UP000503483">
    <property type="component" value="Chromosome"/>
</dbReference>
<dbReference type="KEGG" id="paco:AACT_2259"/>
<dbReference type="EMBL" id="CP042652">
    <property type="protein sequence ID" value="QKE29383.1"/>
    <property type="molecule type" value="Genomic_DNA"/>
</dbReference>
<evidence type="ECO:0000313" key="2">
    <source>
        <dbReference type="Proteomes" id="UP000503483"/>
    </source>
</evidence>
<organism evidence="1 2">
    <name type="scientific">Arcobacter acticola</name>
    <dbReference type="NCBI Taxonomy" id="1849015"/>
    <lineage>
        <taxon>Bacteria</taxon>
        <taxon>Pseudomonadati</taxon>
        <taxon>Campylobacterota</taxon>
        <taxon>Epsilonproteobacteria</taxon>
        <taxon>Campylobacterales</taxon>
        <taxon>Arcobacteraceae</taxon>
        <taxon>Arcobacter</taxon>
    </lineage>
</organism>
<dbReference type="RefSeq" id="WP_172127049.1">
    <property type="nucleotide sequence ID" value="NZ_CP042652.1"/>
</dbReference>
<reference evidence="1 2" key="1">
    <citation type="submission" date="2019-08" db="EMBL/GenBank/DDBJ databases">
        <title>Complete genome sequence of Arcobacter acticola.</title>
        <authorList>
            <person name="Miller W."/>
        </authorList>
    </citation>
    <scope>NUCLEOTIDE SEQUENCE [LARGE SCALE GENOMIC DNA]</scope>
    <source>
        <strain evidence="1 2">KCTC 52212</strain>
    </source>
</reference>
<proteinExistence type="predicted"/>
<gene>
    <name evidence="1" type="ORF">AACT_2259</name>
</gene>
<dbReference type="AlphaFoldDB" id="A0A6M8ECX2"/>
<keyword evidence="2" id="KW-1185">Reference proteome</keyword>
<sequence length="88" mass="10392">MKTIQLQVEDDNYESFLTIIKSLKKGMVKNLAVKEEDFVVDDFEQTKIYFQKSLENIENGNTQLLSEEQYTNQMNNFKKNLKSKYANN</sequence>
<accession>A0A6M8ECX2</accession>
<evidence type="ECO:0000313" key="1">
    <source>
        <dbReference type="EMBL" id="QKE29383.1"/>
    </source>
</evidence>